<dbReference type="Proteomes" id="UP000586722">
    <property type="component" value="Unassembled WGS sequence"/>
</dbReference>
<accession>A0A7X5JB63</accession>
<reference evidence="7" key="1">
    <citation type="submission" date="2020-01" db="EMBL/GenBank/DDBJ databases">
        <authorList>
            <person name="Fang Y."/>
            <person name="Sun R."/>
            <person name="Nie L."/>
            <person name="He J."/>
            <person name="Hao L."/>
            <person name="Wang L."/>
            <person name="Su S."/>
            <person name="Lv E."/>
            <person name="Zhang Z."/>
            <person name="Xie R."/>
            <person name="Liu H."/>
        </authorList>
    </citation>
    <scope>NUCLEOTIDE SEQUENCE [LARGE SCALE GENOMIC DNA]</scope>
    <source>
        <strain evidence="7">XCT-53</strain>
    </source>
</reference>
<feature type="transmembrane region" description="Helical" evidence="5">
    <location>
        <begin position="128"/>
        <end position="152"/>
    </location>
</feature>
<organism evidence="6 7">
    <name type="scientific">Pannonibacter tanglangensis</name>
    <dbReference type="NCBI Taxonomy" id="2750084"/>
    <lineage>
        <taxon>Bacteria</taxon>
        <taxon>Pseudomonadati</taxon>
        <taxon>Pseudomonadota</taxon>
        <taxon>Alphaproteobacteria</taxon>
        <taxon>Hyphomicrobiales</taxon>
        <taxon>Stappiaceae</taxon>
        <taxon>Pannonibacter</taxon>
    </lineage>
</organism>
<comment type="caution">
    <text evidence="6">The sequence shown here is derived from an EMBL/GenBank/DDBJ whole genome shotgun (WGS) entry which is preliminary data.</text>
</comment>
<comment type="subcellular location">
    <subcellularLocation>
        <location evidence="1">Membrane</location>
        <topology evidence="1">Multi-pass membrane protein</topology>
    </subcellularLocation>
</comment>
<evidence type="ECO:0000313" key="6">
    <source>
        <dbReference type="EMBL" id="NBN80146.1"/>
    </source>
</evidence>
<keyword evidence="3 5" id="KW-1133">Transmembrane helix</keyword>
<sequence length="222" mass="23797">MFTDALRAFGQVFEPPFRAILGKSLAFTLAVLLVIWIGLQALVAGYVDLPYPWLDAVLSILTGIGAIFALGFLVAPVTALFAGLFQDDVAEIVERTDYAGEQPGRAMPLGASLASTVKFTGIVILGNLLALVLLLVPGVNLIAFLVVNAYLLGREFFEFAAMRFMPPAEARALRKANSGTVFFGGLVIAGLLAVPLVNLVTPVFATIFMVHVMKRVSSRNRL</sequence>
<gene>
    <name evidence="6" type="ORF">GWI72_17850</name>
</gene>
<evidence type="ECO:0000256" key="4">
    <source>
        <dbReference type="ARBA" id="ARBA00023136"/>
    </source>
</evidence>
<dbReference type="RefSeq" id="WP_161709533.1">
    <property type="nucleotide sequence ID" value="NZ_JAABLQ010000003.1"/>
</dbReference>
<evidence type="ECO:0000256" key="2">
    <source>
        <dbReference type="ARBA" id="ARBA00022692"/>
    </source>
</evidence>
<feature type="transmembrane region" description="Helical" evidence="5">
    <location>
        <begin position="181"/>
        <end position="212"/>
    </location>
</feature>
<evidence type="ECO:0000313" key="7">
    <source>
        <dbReference type="Proteomes" id="UP000586722"/>
    </source>
</evidence>
<evidence type="ECO:0000256" key="3">
    <source>
        <dbReference type="ARBA" id="ARBA00022989"/>
    </source>
</evidence>
<protein>
    <submittedName>
        <fullName evidence="6">Sulfate transporter family protein</fullName>
    </submittedName>
</protein>
<feature type="transmembrane region" description="Helical" evidence="5">
    <location>
        <begin position="59"/>
        <end position="85"/>
    </location>
</feature>
<feature type="transmembrane region" description="Helical" evidence="5">
    <location>
        <begin position="25"/>
        <end position="47"/>
    </location>
</feature>
<keyword evidence="4 5" id="KW-0472">Membrane</keyword>
<dbReference type="Pfam" id="PF07264">
    <property type="entry name" value="EI24"/>
    <property type="match status" value="1"/>
</dbReference>
<dbReference type="NCBIfam" id="NF009407">
    <property type="entry name" value="PRK12768.1"/>
    <property type="match status" value="1"/>
</dbReference>
<keyword evidence="2 5" id="KW-0812">Transmembrane</keyword>
<evidence type="ECO:0000256" key="5">
    <source>
        <dbReference type="SAM" id="Phobius"/>
    </source>
</evidence>
<dbReference type="InterPro" id="IPR059112">
    <property type="entry name" value="CysZ/EI24"/>
</dbReference>
<keyword evidence="7" id="KW-1185">Reference proteome</keyword>
<dbReference type="AlphaFoldDB" id="A0A7X5JB63"/>
<proteinExistence type="predicted"/>
<dbReference type="EMBL" id="JAABLQ010000003">
    <property type="protein sequence ID" value="NBN80146.1"/>
    <property type="molecule type" value="Genomic_DNA"/>
</dbReference>
<name>A0A7X5JB63_9HYPH</name>
<evidence type="ECO:0000256" key="1">
    <source>
        <dbReference type="ARBA" id="ARBA00004141"/>
    </source>
</evidence>